<sequence length="60" mass="7070">MEKKYSLIVLDDNGETQQIPDPVNGTDMEEVFMENKDFACSFYDKLKEMYDGFSVKMLYK</sequence>
<dbReference type="OrthoDB" id="2972143at2"/>
<keyword evidence="2" id="KW-1185">Reference proteome</keyword>
<protein>
    <submittedName>
        <fullName evidence="1">Uncharacterized protein</fullName>
    </submittedName>
</protein>
<evidence type="ECO:0000313" key="2">
    <source>
        <dbReference type="Proteomes" id="UP000243650"/>
    </source>
</evidence>
<gene>
    <name evidence="1" type="ORF">C6I21_09920</name>
</gene>
<dbReference type="EMBL" id="PVNS01000008">
    <property type="protein sequence ID" value="PRO65463.1"/>
    <property type="molecule type" value="Genomic_DNA"/>
</dbReference>
<reference evidence="1 2" key="1">
    <citation type="submission" date="2018-03" db="EMBL/GenBank/DDBJ databases">
        <title>Bacillus urumqiensis sp. nov., a moderately haloalkaliphilic bacterium isolated from a salt lake.</title>
        <authorList>
            <person name="Zhao B."/>
            <person name="Liao Z."/>
        </authorList>
    </citation>
    <scope>NUCLEOTIDE SEQUENCE [LARGE SCALE GENOMIC DNA]</scope>
    <source>
        <strain evidence="1 2">BZ-SZ-XJ18</strain>
    </source>
</reference>
<proteinExistence type="predicted"/>
<dbReference type="AlphaFoldDB" id="A0A2P6MGR4"/>
<evidence type="ECO:0000313" key="1">
    <source>
        <dbReference type="EMBL" id="PRO65463.1"/>
    </source>
</evidence>
<comment type="caution">
    <text evidence="1">The sequence shown here is derived from an EMBL/GenBank/DDBJ whole genome shotgun (WGS) entry which is preliminary data.</text>
</comment>
<dbReference type="Proteomes" id="UP000243650">
    <property type="component" value="Unassembled WGS sequence"/>
</dbReference>
<accession>A0A2P6MGR4</accession>
<dbReference type="RefSeq" id="WP_105959302.1">
    <property type="nucleotide sequence ID" value="NZ_PVNS01000008.1"/>
</dbReference>
<name>A0A2P6MGR4_ALKUR</name>
<organism evidence="1 2">
    <name type="scientific">Alkalicoccus urumqiensis</name>
    <name type="common">Bacillus urumqiensis</name>
    <dbReference type="NCBI Taxonomy" id="1548213"/>
    <lineage>
        <taxon>Bacteria</taxon>
        <taxon>Bacillati</taxon>
        <taxon>Bacillota</taxon>
        <taxon>Bacilli</taxon>
        <taxon>Bacillales</taxon>
        <taxon>Bacillaceae</taxon>
        <taxon>Alkalicoccus</taxon>
    </lineage>
</organism>